<evidence type="ECO:0000256" key="3">
    <source>
        <dbReference type="ARBA" id="ARBA00022905"/>
    </source>
</evidence>
<comment type="subunit">
    <text evidence="2">Monomer. Interacts with PqqE.</text>
</comment>
<dbReference type="GO" id="GO:0048038">
    <property type="term" value="F:quinone binding"/>
    <property type="evidence" value="ECO:0007669"/>
    <property type="project" value="InterPro"/>
</dbReference>
<dbReference type="InterPro" id="IPR041881">
    <property type="entry name" value="PqqD_sf"/>
</dbReference>
<comment type="pathway">
    <text evidence="1">Cofactor biosynthesis; pyrroloquinoline quinone biosynthesis.</text>
</comment>
<protein>
    <submittedName>
        <fullName evidence="4">Pyrroloquinoline quinone biosynthesis peptide chaperone PqqD</fullName>
    </submittedName>
</protein>
<evidence type="ECO:0000256" key="2">
    <source>
        <dbReference type="ARBA" id="ARBA00011741"/>
    </source>
</evidence>
<evidence type="ECO:0000313" key="5">
    <source>
        <dbReference type="Proteomes" id="UP000305888"/>
    </source>
</evidence>
<proteinExistence type="predicted"/>
<sequence length="99" mass="10525">MSDPAASTVLPDHACPRLLRGVRVKHDSVRGMDVLLAPERALKLDAVGAAILAELDGTSSFAEIVTRLAARYNAPAEQIAGDARSFLVSLIERRMAEAA</sequence>
<accession>A0A5B8FV96</accession>
<dbReference type="NCBIfam" id="TIGR03859">
    <property type="entry name" value="PQQ_PqqD"/>
    <property type="match status" value="1"/>
</dbReference>
<dbReference type="InterPro" id="IPR008792">
    <property type="entry name" value="PQQD"/>
</dbReference>
<keyword evidence="5" id="KW-1185">Reference proteome</keyword>
<dbReference type="RefSeq" id="WP_138573083.1">
    <property type="nucleotide sequence ID" value="NZ_CP040818.1"/>
</dbReference>
<dbReference type="GO" id="GO:0018189">
    <property type="term" value="P:pyrroloquinoline quinone biosynthetic process"/>
    <property type="evidence" value="ECO:0007669"/>
    <property type="project" value="UniProtKB-UniPathway"/>
</dbReference>
<keyword evidence="3" id="KW-0884">PQQ biosynthesis</keyword>
<dbReference type="Pfam" id="PF05402">
    <property type="entry name" value="PqqD"/>
    <property type="match status" value="1"/>
</dbReference>
<dbReference type="KEGG" id="ppru:FDP22_11510"/>
<dbReference type="Proteomes" id="UP000305888">
    <property type="component" value="Chromosome"/>
</dbReference>
<dbReference type="InterPro" id="IPR022479">
    <property type="entry name" value="PqqD_bac"/>
</dbReference>
<dbReference type="EMBL" id="CP040818">
    <property type="protein sequence ID" value="QDL92345.1"/>
    <property type="molecule type" value="Genomic_DNA"/>
</dbReference>
<evidence type="ECO:0000313" key="4">
    <source>
        <dbReference type="EMBL" id="QDL92345.1"/>
    </source>
</evidence>
<organism evidence="4 5">
    <name type="scientific">Paroceanicella profunda</name>
    <dbReference type="NCBI Taxonomy" id="2579971"/>
    <lineage>
        <taxon>Bacteria</taxon>
        <taxon>Pseudomonadati</taxon>
        <taxon>Pseudomonadota</taxon>
        <taxon>Alphaproteobacteria</taxon>
        <taxon>Rhodobacterales</taxon>
        <taxon>Paracoccaceae</taxon>
        <taxon>Paroceanicella</taxon>
    </lineage>
</organism>
<dbReference type="AlphaFoldDB" id="A0A5B8FV96"/>
<evidence type="ECO:0000256" key="1">
    <source>
        <dbReference type="ARBA" id="ARBA00004886"/>
    </source>
</evidence>
<name>A0A5B8FV96_9RHOB</name>
<dbReference type="UniPathway" id="UPA00539"/>
<gene>
    <name evidence="4" type="primary">pqqD</name>
    <name evidence="4" type="ORF">FDP22_11510</name>
</gene>
<dbReference type="OrthoDB" id="7995890at2"/>
<reference evidence="4 5" key="1">
    <citation type="submission" date="2019-06" db="EMBL/GenBank/DDBJ databases">
        <title>Genome sequence of Rhodobacteraceae bacterium D4M1.</title>
        <authorList>
            <person name="Cao J."/>
        </authorList>
    </citation>
    <scope>NUCLEOTIDE SEQUENCE [LARGE SCALE GENOMIC DNA]</scope>
    <source>
        <strain evidence="4 5">D4M1</strain>
    </source>
</reference>
<dbReference type="Gene3D" id="1.10.10.1150">
    <property type="entry name" value="Coenzyme PQQ synthesis protein D (PqqD)"/>
    <property type="match status" value="1"/>
</dbReference>